<reference evidence="3" key="2">
    <citation type="submission" date="2020-09" db="EMBL/GenBank/DDBJ databases">
        <authorList>
            <person name="Sun Q."/>
            <person name="Sedlacek I."/>
        </authorList>
    </citation>
    <scope>NUCLEOTIDE SEQUENCE</scope>
    <source>
        <strain evidence="3">CCM 7897</strain>
    </source>
</reference>
<gene>
    <name evidence="3" type="ORF">GCM10007301_31460</name>
</gene>
<feature type="transmembrane region" description="Helical" evidence="2">
    <location>
        <begin position="49"/>
        <end position="70"/>
    </location>
</feature>
<feature type="compositionally biased region" description="Basic and acidic residues" evidence="1">
    <location>
        <begin position="1"/>
        <end position="14"/>
    </location>
</feature>
<keyword evidence="4" id="KW-1185">Reference proteome</keyword>
<dbReference type="Proteomes" id="UP000606044">
    <property type="component" value="Unassembled WGS sequence"/>
</dbReference>
<keyword evidence="2" id="KW-1133">Transmembrane helix</keyword>
<name>A0A917C4D6_9HYPH</name>
<feature type="compositionally biased region" description="Low complexity" evidence="1">
    <location>
        <begin position="18"/>
        <end position="29"/>
    </location>
</feature>
<dbReference type="AlphaFoldDB" id="A0A917C4D6"/>
<feature type="region of interest" description="Disordered" evidence="1">
    <location>
        <begin position="1"/>
        <end position="33"/>
    </location>
</feature>
<keyword evidence="2" id="KW-0812">Transmembrane</keyword>
<accession>A0A917C4D6</accession>
<evidence type="ECO:0000256" key="1">
    <source>
        <dbReference type="SAM" id="MobiDB-lite"/>
    </source>
</evidence>
<comment type="caution">
    <text evidence="3">The sequence shown here is derived from an EMBL/GenBank/DDBJ whole genome shotgun (WGS) entry which is preliminary data.</text>
</comment>
<sequence>MAQDVHDTVRKDTGTDAGAGKAPHAAPPGVTDGVVLTPEQVRRRRARSVAIASVLGFLVLLFYVVTIVKLGPGVVLNRPL</sequence>
<dbReference type="RefSeq" id="WP_188580689.1">
    <property type="nucleotide sequence ID" value="NZ_BMCT01000004.1"/>
</dbReference>
<reference evidence="3" key="1">
    <citation type="journal article" date="2014" name="Int. J. Syst. Evol. Microbiol.">
        <title>Complete genome sequence of Corynebacterium casei LMG S-19264T (=DSM 44701T), isolated from a smear-ripened cheese.</title>
        <authorList>
            <consortium name="US DOE Joint Genome Institute (JGI-PGF)"/>
            <person name="Walter F."/>
            <person name="Albersmeier A."/>
            <person name="Kalinowski J."/>
            <person name="Ruckert C."/>
        </authorList>
    </citation>
    <scope>NUCLEOTIDE SEQUENCE</scope>
    <source>
        <strain evidence="3">CCM 7897</strain>
    </source>
</reference>
<evidence type="ECO:0000313" key="3">
    <source>
        <dbReference type="EMBL" id="GGF69498.1"/>
    </source>
</evidence>
<evidence type="ECO:0008006" key="5">
    <source>
        <dbReference type="Google" id="ProtNLM"/>
    </source>
</evidence>
<keyword evidence="2" id="KW-0472">Membrane</keyword>
<evidence type="ECO:0000256" key="2">
    <source>
        <dbReference type="SAM" id="Phobius"/>
    </source>
</evidence>
<proteinExistence type="predicted"/>
<dbReference type="EMBL" id="BMCT01000004">
    <property type="protein sequence ID" value="GGF69498.1"/>
    <property type="molecule type" value="Genomic_DNA"/>
</dbReference>
<protein>
    <recommendedName>
        <fullName evidence="5">CoxF protein</fullName>
    </recommendedName>
</protein>
<evidence type="ECO:0000313" key="4">
    <source>
        <dbReference type="Proteomes" id="UP000606044"/>
    </source>
</evidence>
<organism evidence="3 4">
    <name type="scientific">Azorhizobium oxalatiphilum</name>
    <dbReference type="NCBI Taxonomy" id="980631"/>
    <lineage>
        <taxon>Bacteria</taxon>
        <taxon>Pseudomonadati</taxon>
        <taxon>Pseudomonadota</taxon>
        <taxon>Alphaproteobacteria</taxon>
        <taxon>Hyphomicrobiales</taxon>
        <taxon>Xanthobacteraceae</taxon>
        <taxon>Azorhizobium</taxon>
    </lineage>
</organism>